<dbReference type="InterPro" id="IPR043727">
    <property type="entry name" value="Lmo0937-like"/>
</dbReference>
<reference evidence="2" key="1">
    <citation type="submission" date="2022-10" db="EMBL/GenBank/DDBJ databases">
        <title>Algoriphagus sp. a novel bacteria isolate from halophytes salicornia europaea.</title>
        <authorList>
            <person name="Peng Y."/>
            <person name="Jiang L."/>
            <person name="Lee J."/>
        </authorList>
    </citation>
    <scope>NUCLEOTIDE SEQUENCE</scope>
    <source>
        <strain evidence="2">TR-M5</strain>
    </source>
</reference>
<keyword evidence="1" id="KW-0812">Transmembrane</keyword>
<feature type="transmembrane region" description="Helical" evidence="1">
    <location>
        <begin position="27"/>
        <end position="45"/>
    </location>
</feature>
<dbReference type="EMBL" id="CP110226">
    <property type="protein sequence ID" value="UZD23091.1"/>
    <property type="molecule type" value="Genomic_DNA"/>
</dbReference>
<proteinExistence type="predicted"/>
<sequence length="48" mass="5167">MSSLLYLIAVILLIGWAVGVFVYSVTGLIHILLVLALVAVIFRLIGGR</sequence>
<keyword evidence="3" id="KW-1185">Reference proteome</keyword>
<dbReference type="Proteomes" id="UP001163156">
    <property type="component" value="Chromosome"/>
</dbReference>
<protein>
    <submittedName>
        <fullName evidence="2">Lmo0937 family membrane protein</fullName>
    </submittedName>
</protein>
<name>A0ABY6MH41_9BACT</name>
<organism evidence="2 3">
    <name type="scientific">Algoriphagus halophytocola</name>
    <dbReference type="NCBI Taxonomy" id="2991499"/>
    <lineage>
        <taxon>Bacteria</taxon>
        <taxon>Pseudomonadati</taxon>
        <taxon>Bacteroidota</taxon>
        <taxon>Cytophagia</taxon>
        <taxon>Cytophagales</taxon>
        <taxon>Cyclobacteriaceae</taxon>
        <taxon>Algoriphagus</taxon>
    </lineage>
</organism>
<gene>
    <name evidence="2" type="ORF">OM944_01070</name>
</gene>
<accession>A0ABY6MH41</accession>
<evidence type="ECO:0000313" key="3">
    <source>
        <dbReference type="Proteomes" id="UP001163156"/>
    </source>
</evidence>
<evidence type="ECO:0000313" key="2">
    <source>
        <dbReference type="EMBL" id="UZD23091.1"/>
    </source>
</evidence>
<keyword evidence="1" id="KW-0472">Membrane</keyword>
<keyword evidence="1" id="KW-1133">Transmembrane helix</keyword>
<dbReference type="Pfam" id="PF18919">
    <property type="entry name" value="DUF5670"/>
    <property type="match status" value="1"/>
</dbReference>
<dbReference type="NCBIfam" id="NF033488">
    <property type="entry name" value="lmo0937_fam_TM"/>
    <property type="match status" value="1"/>
</dbReference>
<dbReference type="RefSeq" id="WP_264809620.1">
    <property type="nucleotide sequence ID" value="NZ_CP110226.1"/>
</dbReference>
<evidence type="ECO:0000256" key="1">
    <source>
        <dbReference type="SAM" id="Phobius"/>
    </source>
</evidence>